<evidence type="ECO:0000259" key="2">
    <source>
        <dbReference type="PROSITE" id="PS50175"/>
    </source>
</evidence>
<comment type="caution">
    <text evidence="3">The sequence shown here is derived from an EMBL/GenBank/DDBJ whole genome shotgun (WGS) entry which is preliminary data.</text>
</comment>
<protein>
    <submittedName>
        <fullName evidence="3">Aspartyl protease</fullName>
    </submittedName>
</protein>
<reference evidence="3 4" key="1">
    <citation type="submission" date="2017-04" db="EMBL/GenBank/DDBJ databases">
        <title>Novel microbial lineages endemic to geothermal iron-oxide mats fill important gaps in the evolutionary history of Archaea.</title>
        <authorList>
            <person name="Jay Z.J."/>
            <person name="Beam J.P."/>
            <person name="Dlakic M."/>
            <person name="Rusch D.B."/>
            <person name="Kozubal M.A."/>
            <person name="Inskeep W.P."/>
        </authorList>
    </citation>
    <scope>NUCLEOTIDE SEQUENCE [LARGE SCALE GENOMIC DNA]</scope>
    <source>
        <strain evidence="3">OSP_D</strain>
    </source>
</reference>
<evidence type="ECO:0000313" key="3">
    <source>
        <dbReference type="EMBL" id="PSN83994.1"/>
    </source>
</evidence>
<dbReference type="Gene3D" id="2.40.70.10">
    <property type="entry name" value="Acid Proteases"/>
    <property type="match status" value="1"/>
</dbReference>
<keyword evidence="1" id="KW-0378">Hydrolase</keyword>
<dbReference type="InterPro" id="IPR001969">
    <property type="entry name" value="Aspartic_peptidase_AS"/>
</dbReference>
<accession>A0A2R6AC60</accession>
<organism evidence="3 4">
    <name type="scientific">Candidatus Marsarchaeota G1 archaeon OSP_D</name>
    <dbReference type="NCBI Taxonomy" id="1978155"/>
    <lineage>
        <taxon>Archaea</taxon>
        <taxon>Candidatus Marsarchaeota</taxon>
        <taxon>Candidatus Marsarchaeota group 1</taxon>
    </lineage>
</organism>
<evidence type="ECO:0000313" key="4">
    <source>
        <dbReference type="Proteomes" id="UP000240880"/>
    </source>
</evidence>
<dbReference type="PROSITE" id="PS50175">
    <property type="entry name" value="ASP_PROT_RETROV"/>
    <property type="match status" value="1"/>
</dbReference>
<proteinExistence type="predicted"/>
<dbReference type="InterPro" id="IPR001995">
    <property type="entry name" value="Peptidase_A2_cat"/>
</dbReference>
<dbReference type="SUPFAM" id="SSF50630">
    <property type="entry name" value="Acid proteases"/>
    <property type="match status" value="1"/>
</dbReference>
<dbReference type="EMBL" id="NEXC01000010">
    <property type="protein sequence ID" value="PSN83994.1"/>
    <property type="molecule type" value="Genomic_DNA"/>
</dbReference>
<feature type="domain" description="Peptidase A2" evidence="2">
    <location>
        <begin position="19"/>
        <end position="102"/>
    </location>
</feature>
<dbReference type="GO" id="GO:0004190">
    <property type="term" value="F:aspartic-type endopeptidase activity"/>
    <property type="evidence" value="ECO:0007669"/>
    <property type="project" value="InterPro"/>
</dbReference>
<keyword evidence="3" id="KW-0645">Protease</keyword>
<dbReference type="PROSITE" id="PS00141">
    <property type="entry name" value="ASP_PROTEASE"/>
    <property type="match status" value="1"/>
</dbReference>
<dbReference type="GO" id="GO:0006508">
    <property type="term" value="P:proteolysis"/>
    <property type="evidence" value="ECO:0007669"/>
    <property type="project" value="UniProtKB-KW"/>
</dbReference>
<evidence type="ECO:0000256" key="1">
    <source>
        <dbReference type="ARBA" id="ARBA00022801"/>
    </source>
</evidence>
<dbReference type="InterPro" id="IPR021109">
    <property type="entry name" value="Peptidase_aspartic_dom_sf"/>
</dbReference>
<name>A0A2R6AC60_9ARCH</name>
<gene>
    <name evidence="3" type="ORF">B9Q01_02795</name>
</gene>
<sequence length="117" mass="13013">MGIVYIDAIVKNDGKQVPVKLLVDSGASYTVLKKEVWETLGLKAQDEIEFVLTDGSVIKRGISEARIQLAHFGERHSPVVLGETEDENLLGVITLEIFGLVLDPLKRELRPMRALMK</sequence>
<dbReference type="Proteomes" id="UP000240880">
    <property type="component" value="Unassembled WGS sequence"/>
</dbReference>
<dbReference type="Pfam" id="PF13650">
    <property type="entry name" value="Asp_protease_2"/>
    <property type="match status" value="1"/>
</dbReference>
<dbReference type="AlphaFoldDB" id="A0A2R6AC60"/>